<dbReference type="RefSeq" id="WP_206229702.1">
    <property type="nucleotide sequence ID" value="NZ_JAFIWB010000009.1"/>
</dbReference>
<dbReference type="Proteomes" id="UP000695802">
    <property type="component" value="Unassembled WGS sequence"/>
</dbReference>
<dbReference type="EMBL" id="JAFIWB010000009">
    <property type="protein sequence ID" value="MBN6102640.1"/>
    <property type="molecule type" value="Genomic_DNA"/>
</dbReference>
<gene>
    <name evidence="2" type="ORF">JR064_10715</name>
</gene>
<evidence type="ECO:0000256" key="1">
    <source>
        <dbReference type="SAM" id="SignalP"/>
    </source>
</evidence>
<proteinExistence type="predicted"/>
<keyword evidence="1" id="KW-0732">Signal</keyword>
<feature type="chain" id="PRO_5046424684" evidence="1">
    <location>
        <begin position="20"/>
        <end position="126"/>
    </location>
</feature>
<keyword evidence="3" id="KW-1185">Reference proteome</keyword>
<reference evidence="2 3" key="1">
    <citation type="submission" date="2021-02" db="EMBL/GenBank/DDBJ databases">
        <title>Taxonomically Unique Crown Gall-Associated Xanthomonas Stains Have Deficiency in Virulence Repertories.</title>
        <authorList>
            <person name="Mafakheri H."/>
            <person name="Taghavi S.M."/>
            <person name="Dimkic I."/>
            <person name="Nemanja K."/>
            <person name="Osdaghi E."/>
        </authorList>
    </citation>
    <scope>NUCLEOTIDE SEQUENCE [LARGE SCALE GENOMIC DNA]</scope>
    <source>
        <strain evidence="2 3">FX4</strain>
    </source>
</reference>
<name>A0ABS3B4X8_9XANT</name>
<evidence type="ECO:0000313" key="2">
    <source>
        <dbReference type="EMBL" id="MBN6102640.1"/>
    </source>
</evidence>
<sequence>MKAVAAATVLMGSSLTAFAAMPEQVQFVGYIQHDDLTPITFDLHLPSRQSATLELADGSTLELVTPGGQTSPDGARIRLLSPAGEIMHAATVPDPSLASTSFAYRICNGQATYMSPAPAVVPKCGA</sequence>
<comment type="caution">
    <text evidence="2">The sequence shown here is derived from an EMBL/GenBank/DDBJ whole genome shotgun (WGS) entry which is preliminary data.</text>
</comment>
<organism evidence="2 3">
    <name type="scientific">Xanthomonas bonasiae</name>
    <dbReference type="NCBI Taxonomy" id="2810351"/>
    <lineage>
        <taxon>Bacteria</taxon>
        <taxon>Pseudomonadati</taxon>
        <taxon>Pseudomonadota</taxon>
        <taxon>Gammaproteobacteria</taxon>
        <taxon>Lysobacterales</taxon>
        <taxon>Lysobacteraceae</taxon>
        <taxon>Xanthomonas</taxon>
    </lineage>
</organism>
<protein>
    <submittedName>
        <fullName evidence="2">Uncharacterized protein</fullName>
    </submittedName>
</protein>
<feature type="signal peptide" evidence="1">
    <location>
        <begin position="1"/>
        <end position="19"/>
    </location>
</feature>
<evidence type="ECO:0000313" key="3">
    <source>
        <dbReference type="Proteomes" id="UP000695802"/>
    </source>
</evidence>
<accession>A0ABS3B4X8</accession>